<feature type="transmembrane region" description="Helical" evidence="1">
    <location>
        <begin position="32"/>
        <end position="50"/>
    </location>
</feature>
<dbReference type="Pfam" id="PF02698">
    <property type="entry name" value="DUF218"/>
    <property type="match status" value="1"/>
</dbReference>
<feature type="transmembrane region" description="Helical" evidence="1">
    <location>
        <begin position="99"/>
        <end position="119"/>
    </location>
</feature>
<dbReference type="SUPFAM" id="SSF53383">
    <property type="entry name" value="PLP-dependent transferases"/>
    <property type="match status" value="1"/>
</dbReference>
<evidence type="ECO:0000313" key="3">
    <source>
        <dbReference type="EMBL" id="NNG36372.1"/>
    </source>
</evidence>
<feature type="transmembrane region" description="Helical" evidence="1">
    <location>
        <begin position="139"/>
        <end position="160"/>
    </location>
</feature>
<gene>
    <name evidence="3" type="ORF">HKD39_11740</name>
</gene>
<dbReference type="InterPro" id="IPR015424">
    <property type="entry name" value="PyrdxlP-dep_Trfase"/>
</dbReference>
<protein>
    <submittedName>
        <fullName evidence="3">YdcF family protein</fullName>
    </submittedName>
</protein>
<dbReference type="InterPro" id="IPR014729">
    <property type="entry name" value="Rossmann-like_a/b/a_fold"/>
</dbReference>
<feature type="transmembrane region" description="Helical" evidence="1">
    <location>
        <begin position="62"/>
        <end position="87"/>
    </location>
</feature>
<dbReference type="EMBL" id="JABEND010000006">
    <property type="protein sequence ID" value="NNG36372.1"/>
    <property type="molecule type" value="Genomic_DNA"/>
</dbReference>
<keyword evidence="1" id="KW-1133">Transmembrane helix</keyword>
<evidence type="ECO:0000313" key="4">
    <source>
        <dbReference type="Proteomes" id="UP000562984"/>
    </source>
</evidence>
<keyword evidence="4" id="KW-1185">Reference proteome</keyword>
<evidence type="ECO:0000256" key="1">
    <source>
        <dbReference type="SAM" id="Phobius"/>
    </source>
</evidence>
<dbReference type="GO" id="GO:0043164">
    <property type="term" value="P:Gram-negative-bacterium-type cell wall biogenesis"/>
    <property type="evidence" value="ECO:0007669"/>
    <property type="project" value="TreeGrafter"/>
</dbReference>
<proteinExistence type="predicted"/>
<dbReference type="Proteomes" id="UP000562984">
    <property type="component" value="Unassembled WGS sequence"/>
</dbReference>
<keyword evidence="1" id="KW-0472">Membrane</keyword>
<dbReference type="RefSeq" id="WP_171200071.1">
    <property type="nucleotide sequence ID" value="NZ_JABEND010000006.1"/>
</dbReference>
<sequence>MPYLIVVAAIGALVAAIGVWLSWRDGRRIRNGVLILAGAGVAAVAGLLALGNSPAAGLARAVVAIGFFGLLLTYVVLTFFLIANGMVMWRKESRTAGNLLSLVAGLGLLALVPILGLLFSRQASSTVGATVQTATVLLLFGLVGYVAFAFSVFLLCSWMYRFLPRRSRPEAIIVLGAGLIHGQVPPLLASRLNRALQAQQRFSPPTPLIITSGGQGPDEPLPEGEAMRAYLIGAGADPKTVVAETASRTTRANLLLSRELLADPDARVLVVTSSYHVFRAAMLTRALGLNARVTGAHTASYYLPSATLREFAAVMRDNKLVNAICLGLMLALWAAALTVSFWPR</sequence>
<dbReference type="GO" id="GO:0000270">
    <property type="term" value="P:peptidoglycan metabolic process"/>
    <property type="evidence" value="ECO:0007669"/>
    <property type="project" value="TreeGrafter"/>
</dbReference>
<dbReference type="AlphaFoldDB" id="A0A849AHR5"/>
<feature type="transmembrane region" description="Helical" evidence="1">
    <location>
        <begin position="320"/>
        <end position="342"/>
    </location>
</feature>
<feature type="domain" description="DUF218" evidence="2">
    <location>
        <begin position="170"/>
        <end position="307"/>
    </location>
</feature>
<dbReference type="GO" id="GO:0005886">
    <property type="term" value="C:plasma membrane"/>
    <property type="evidence" value="ECO:0007669"/>
    <property type="project" value="TreeGrafter"/>
</dbReference>
<accession>A0A849AHR5</accession>
<dbReference type="Gene3D" id="3.40.50.620">
    <property type="entry name" value="HUPs"/>
    <property type="match status" value="1"/>
</dbReference>
<keyword evidence="1" id="KW-0812">Transmembrane</keyword>
<dbReference type="PANTHER" id="PTHR30336:SF18">
    <property type="entry name" value="MEMBRANE PROTEIN"/>
    <property type="match status" value="1"/>
</dbReference>
<evidence type="ECO:0000259" key="2">
    <source>
        <dbReference type="Pfam" id="PF02698"/>
    </source>
</evidence>
<dbReference type="CDD" id="cd06259">
    <property type="entry name" value="YdcF-like"/>
    <property type="match status" value="1"/>
</dbReference>
<dbReference type="PANTHER" id="PTHR30336">
    <property type="entry name" value="INNER MEMBRANE PROTEIN, PROBABLE PERMEASE"/>
    <property type="match status" value="1"/>
</dbReference>
<feature type="transmembrane region" description="Helical" evidence="1">
    <location>
        <begin position="6"/>
        <end position="23"/>
    </location>
</feature>
<name>A0A849AHR5_9ACTN</name>
<comment type="caution">
    <text evidence="3">The sequence shown here is derived from an EMBL/GenBank/DDBJ whole genome shotgun (WGS) entry which is preliminary data.</text>
</comment>
<dbReference type="InterPro" id="IPR003848">
    <property type="entry name" value="DUF218"/>
</dbReference>
<organism evidence="3 4">
    <name type="scientific">Nakamurella aerolata</name>
    <dbReference type="NCBI Taxonomy" id="1656892"/>
    <lineage>
        <taxon>Bacteria</taxon>
        <taxon>Bacillati</taxon>
        <taxon>Actinomycetota</taxon>
        <taxon>Actinomycetes</taxon>
        <taxon>Nakamurellales</taxon>
        <taxon>Nakamurellaceae</taxon>
        <taxon>Nakamurella</taxon>
    </lineage>
</organism>
<reference evidence="3 4" key="1">
    <citation type="submission" date="2020-05" db="EMBL/GenBank/DDBJ databases">
        <title>Nakamurella sp. DB0629 isolated from air conditioner.</title>
        <authorList>
            <person name="Kim D.H."/>
            <person name="Kim D.-U."/>
        </authorList>
    </citation>
    <scope>NUCLEOTIDE SEQUENCE [LARGE SCALE GENOMIC DNA]</scope>
    <source>
        <strain evidence="3 4">DB0629</strain>
    </source>
</reference>
<dbReference type="InterPro" id="IPR051599">
    <property type="entry name" value="Cell_Envelope_Assoc"/>
</dbReference>